<reference evidence="8" key="1">
    <citation type="submission" date="2024-02" db="EMBL/GenBank/DDBJ databases">
        <authorList>
            <consortium name="ELIXIR-Norway"/>
            <consortium name="Elixir Norway"/>
        </authorList>
    </citation>
    <scope>NUCLEOTIDE SEQUENCE</scope>
</reference>
<dbReference type="PANTHER" id="PTHR12677">
    <property type="entry name" value="GOLGI APPARATUS MEMBRANE PROTEIN TVP38-RELATED"/>
    <property type="match status" value="1"/>
</dbReference>
<accession>A0ABP0UY57</accession>
<feature type="transmembrane region" description="Helical" evidence="6">
    <location>
        <begin position="50"/>
        <end position="72"/>
    </location>
</feature>
<keyword evidence="9" id="KW-1185">Reference proteome</keyword>
<dbReference type="EMBL" id="OZ019900">
    <property type="protein sequence ID" value="CAK9233440.1"/>
    <property type="molecule type" value="Genomic_DNA"/>
</dbReference>
<keyword evidence="2" id="KW-1003">Cell membrane</keyword>
<keyword evidence="5 6" id="KW-0472">Membrane</keyword>
<evidence type="ECO:0000256" key="6">
    <source>
        <dbReference type="SAM" id="Phobius"/>
    </source>
</evidence>
<feature type="transmembrane region" description="Helical" evidence="6">
    <location>
        <begin position="6"/>
        <end position="29"/>
    </location>
</feature>
<evidence type="ECO:0000313" key="8">
    <source>
        <dbReference type="EMBL" id="CAK9233440.1"/>
    </source>
</evidence>
<protein>
    <recommendedName>
        <fullName evidence="7">VTT domain-containing protein</fullName>
    </recommendedName>
</protein>
<proteinExistence type="predicted"/>
<feature type="transmembrane region" description="Helical" evidence="6">
    <location>
        <begin position="165"/>
        <end position="185"/>
    </location>
</feature>
<evidence type="ECO:0000256" key="1">
    <source>
        <dbReference type="ARBA" id="ARBA00004651"/>
    </source>
</evidence>
<evidence type="ECO:0000256" key="2">
    <source>
        <dbReference type="ARBA" id="ARBA00022475"/>
    </source>
</evidence>
<gene>
    <name evidence="8" type="ORF">CSSPTR1EN2_LOCUS21487</name>
</gene>
<dbReference type="InterPro" id="IPR015414">
    <property type="entry name" value="TMEM64"/>
</dbReference>
<evidence type="ECO:0000256" key="3">
    <source>
        <dbReference type="ARBA" id="ARBA00022692"/>
    </source>
</evidence>
<feature type="domain" description="VTT" evidence="7">
    <location>
        <begin position="67"/>
        <end position="185"/>
    </location>
</feature>
<feature type="transmembrane region" description="Helical" evidence="6">
    <location>
        <begin position="205"/>
        <end position="226"/>
    </location>
</feature>
<dbReference type="InterPro" id="IPR032816">
    <property type="entry name" value="VTT_dom"/>
</dbReference>
<evidence type="ECO:0000313" key="9">
    <source>
        <dbReference type="Proteomes" id="UP001497512"/>
    </source>
</evidence>
<dbReference type="Pfam" id="PF09335">
    <property type="entry name" value="VTT_dom"/>
    <property type="match status" value="1"/>
</dbReference>
<dbReference type="Proteomes" id="UP001497512">
    <property type="component" value="Chromosome 8"/>
</dbReference>
<feature type="transmembrane region" description="Helical" evidence="6">
    <location>
        <begin position="78"/>
        <end position="103"/>
    </location>
</feature>
<sequence length="288" mass="31500">MAGTVWRVLIFTALLLALVFICFQMPHFYHYVEKMLTKFLVWIQMDVGPWGPLVLALAYIPCAVLALPATMLTLGGGYLFGLVVGFTIDSIGSILGATAAFWVGRTIGRSYVISKLKDYPQFQTIDLAVHKSGFKIAFLLRLVPLLPYNVMNYLLSITPISTSKYILASWIGMMPLTLVFVYVGTTIKNIADISQGGGDFTRGHFIMLMIGLVLTIVAVILVMWIAKNSLERVIEDNTPANDVVIVASEPLESVDPSSELLQPLILKIDGSALSTNGQAALLDQKPDS</sequence>
<organism evidence="8 9">
    <name type="scientific">Sphagnum troendelagicum</name>
    <dbReference type="NCBI Taxonomy" id="128251"/>
    <lineage>
        <taxon>Eukaryota</taxon>
        <taxon>Viridiplantae</taxon>
        <taxon>Streptophyta</taxon>
        <taxon>Embryophyta</taxon>
        <taxon>Bryophyta</taxon>
        <taxon>Sphagnophytina</taxon>
        <taxon>Sphagnopsida</taxon>
        <taxon>Sphagnales</taxon>
        <taxon>Sphagnaceae</taxon>
        <taxon>Sphagnum</taxon>
    </lineage>
</organism>
<name>A0ABP0UY57_9BRYO</name>
<comment type="subcellular location">
    <subcellularLocation>
        <location evidence="1">Cell membrane</location>
        <topology evidence="1">Multi-pass membrane protein</topology>
    </subcellularLocation>
</comment>
<keyword evidence="4 6" id="KW-1133">Transmembrane helix</keyword>
<evidence type="ECO:0000256" key="4">
    <source>
        <dbReference type="ARBA" id="ARBA00022989"/>
    </source>
</evidence>
<dbReference type="PANTHER" id="PTHR12677:SF24">
    <property type="entry name" value="OS07G0655900 PROTEIN"/>
    <property type="match status" value="1"/>
</dbReference>
<keyword evidence="3 6" id="KW-0812">Transmembrane</keyword>
<evidence type="ECO:0000256" key="5">
    <source>
        <dbReference type="ARBA" id="ARBA00023136"/>
    </source>
</evidence>
<evidence type="ECO:0000259" key="7">
    <source>
        <dbReference type="Pfam" id="PF09335"/>
    </source>
</evidence>